<dbReference type="SUPFAM" id="SSF46934">
    <property type="entry name" value="UBA-like"/>
    <property type="match status" value="1"/>
</dbReference>
<accession>A0A1F6XD93</accession>
<keyword evidence="4 5" id="KW-0648">Protein biosynthesis</keyword>
<evidence type="ECO:0000256" key="5">
    <source>
        <dbReference type="HAMAP-Rule" id="MF_00050"/>
    </source>
</evidence>
<dbReference type="PANTHER" id="PTHR11741:SF0">
    <property type="entry name" value="ELONGATION FACTOR TS, MITOCHONDRIAL"/>
    <property type="match status" value="1"/>
</dbReference>
<dbReference type="EMBL" id="MFVH01000017">
    <property type="protein sequence ID" value="OGI92160.1"/>
    <property type="molecule type" value="Genomic_DNA"/>
</dbReference>
<evidence type="ECO:0000313" key="9">
    <source>
        <dbReference type="EMBL" id="OGI92160.1"/>
    </source>
</evidence>
<dbReference type="Gene3D" id="3.30.479.20">
    <property type="entry name" value="Elongation factor Ts, dimerisation domain"/>
    <property type="match status" value="1"/>
</dbReference>
<dbReference type="CDD" id="cd14275">
    <property type="entry name" value="UBA_EF-Ts"/>
    <property type="match status" value="1"/>
</dbReference>
<dbReference type="InterPro" id="IPR036402">
    <property type="entry name" value="EF-Ts_dimer_sf"/>
</dbReference>
<dbReference type="NCBIfam" id="TIGR00116">
    <property type="entry name" value="tsf"/>
    <property type="match status" value="1"/>
</dbReference>
<feature type="domain" description="Translation elongation factor EFTs/EF1B dimerisation" evidence="8">
    <location>
        <begin position="73"/>
        <end position="151"/>
    </location>
</feature>
<dbReference type="SUPFAM" id="SSF54713">
    <property type="entry name" value="Elongation factor Ts (EF-Ts), dimerisation domain"/>
    <property type="match status" value="1"/>
</dbReference>
<dbReference type="PROSITE" id="PS01127">
    <property type="entry name" value="EF_TS_2"/>
    <property type="match status" value="1"/>
</dbReference>
<dbReference type="InterPro" id="IPR001816">
    <property type="entry name" value="Transl_elong_EFTs/EF1B"/>
</dbReference>
<evidence type="ECO:0000256" key="1">
    <source>
        <dbReference type="ARBA" id="ARBA00005532"/>
    </source>
</evidence>
<comment type="subcellular location">
    <subcellularLocation>
        <location evidence="5 7">Cytoplasm</location>
    </subcellularLocation>
</comment>
<dbReference type="PANTHER" id="PTHR11741">
    <property type="entry name" value="ELONGATION FACTOR TS"/>
    <property type="match status" value="1"/>
</dbReference>
<evidence type="ECO:0000256" key="3">
    <source>
        <dbReference type="ARBA" id="ARBA00022768"/>
    </source>
</evidence>
<comment type="similarity">
    <text evidence="1 5 6">Belongs to the EF-Ts family.</text>
</comment>
<dbReference type="GO" id="GO:0005737">
    <property type="term" value="C:cytoplasm"/>
    <property type="evidence" value="ECO:0007669"/>
    <property type="project" value="UniProtKB-SubCell"/>
</dbReference>
<comment type="function">
    <text evidence="5 6">Associates with the EF-Tu.GDP complex and induces the exchange of GDP to GTP. It remains bound to the aminoacyl-tRNA.EF-Tu.GTP complex up to the GTP hydrolysis stage on the ribosome.</text>
</comment>
<keyword evidence="5" id="KW-0963">Cytoplasm</keyword>
<reference evidence="9 10" key="1">
    <citation type="journal article" date="2016" name="Nat. Commun.">
        <title>Thousands of microbial genomes shed light on interconnected biogeochemical processes in an aquifer system.</title>
        <authorList>
            <person name="Anantharaman K."/>
            <person name="Brown C.T."/>
            <person name="Hug L.A."/>
            <person name="Sharon I."/>
            <person name="Castelle C.J."/>
            <person name="Probst A.J."/>
            <person name="Thomas B.C."/>
            <person name="Singh A."/>
            <person name="Wilkins M.J."/>
            <person name="Karaoz U."/>
            <person name="Brodie E.L."/>
            <person name="Williams K.H."/>
            <person name="Hubbard S.S."/>
            <person name="Banfield J.F."/>
        </authorList>
    </citation>
    <scope>NUCLEOTIDE SEQUENCE [LARGE SCALE GENOMIC DNA]</scope>
</reference>
<dbReference type="HAMAP" id="MF_00050">
    <property type="entry name" value="EF_Ts"/>
    <property type="match status" value="1"/>
</dbReference>
<proteinExistence type="inferred from homology"/>
<feature type="region of interest" description="Involved in Mg(2+) ion dislocation from EF-Tu" evidence="5">
    <location>
        <begin position="82"/>
        <end position="85"/>
    </location>
</feature>
<evidence type="ECO:0000256" key="4">
    <source>
        <dbReference type="ARBA" id="ARBA00022917"/>
    </source>
</evidence>
<evidence type="ECO:0000313" key="10">
    <source>
        <dbReference type="Proteomes" id="UP000179381"/>
    </source>
</evidence>
<dbReference type="InterPro" id="IPR009060">
    <property type="entry name" value="UBA-like_sf"/>
</dbReference>
<evidence type="ECO:0000256" key="7">
    <source>
        <dbReference type="RuleBase" id="RU000643"/>
    </source>
</evidence>
<sequence>MSKITTELIKKLRDATGISIGECKRALEEAGGDMEKAIAILKKMGAAIAAKKAGRELGSGYIYAYLHGDGRIGAMVELKCETDFVAKNEIFKNLTKEIAMQIAATAPEDVKALLDSPSIKNPESNVQSMVEEATQKTGERIEIGRFARFELEK</sequence>
<evidence type="ECO:0000259" key="8">
    <source>
        <dbReference type="Pfam" id="PF00889"/>
    </source>
</evidence>
<dbReference type="PROSITE" id="PS01126">
    <property type="entry name" value="EF_TS_1"/>
    <property type="match status" value="1"/>
</dbReference>
<protein>
    <recommendedName>
        <fullName evidence="2 5">Elongation factor Ts</fullName>
        <shortName evidence="5">EF-Ts</shortName>
    </recommendedName>
</protein>
<dbReference type="InterPro" id="IPR018101">
    <property type="entry name" value="Transl_elong_Ts_CS"/>
</dbReference>
<dbReference type="AlphaFoldDB" id="A0A1F6XD93"/>
<dbReference type="Proteomes" id="UP000179381">
    <property type="component" value="Unassembled WGS sequence"/>
</dbReference>
<dbReference type="GO" id="GO:0003746">
    <property type="term" value="F:translation elongation factor activity"/>
    <property type="evidence" value="ECO:0007669"/>
    <property type="project" value="UniProtKB-UniRule"/>
</dbReference>
<evidence type="ECO:0000256" key="6">
    <source>
        <dbReference type="RuleBase" id="RU000642"/>
    </source>
</evidence>
<gene>
    <name evidence="5" type="primary">tsf</name>
    <name evidence="9" type="ORF">A2933_00135</name>
</gene>
<name>A0A1F6XD93_9BACT</name>
<comment type="caution">
    <text evidence="9">The sequence shown here is derived from an EMBL/GenBank/DDBJ whole genome shotgun (WGS) entry which is preliminary data.</text>
</comment>
<organism evidence="9 10">
    <name type="scientific">Candidatus Nomurabacteria bacterium RIFCSPLOWO2_01_FULL_46_18</name>
    <dbReference type="NCBI Taxonomy" id="1801783"/>
    <lineage>
        <taxon>Bacteria</taxon>
        <taxon>Candidatus Nomuraibacteriota</taxon>
    </lineage>
</organism>
<evidence type="ECO:0000256" key="2">
    <source>
        <dbReference type="ARBA" id="ARBA00016956"/>
    </source>
</evidence>
<dbReference type="Gene3D" id="1.10.8.10">
    <property type="entry name" value="DNA helicase RuvA subunit, C-terminal domain"/>
    <property type="match status" value="1"/>
</dbReference>
<keyword evidence="3 5" id="KW-0251">Elongation factor</keyword>
<dbReference type="Pfam" id="PF00889">
    <property type="entry name" value="EF_TS"/>
    <property type="match status" value="1"/>
</dbReference>
<dbReference type="FunFam" id="1.10.8.10:FF:000001">
    <property type="entry name" value="Elongation factor Ts"/>
    <property type="match status" value="1"/>
</dbReference>
<dbReference type="InterPro" id="IPR014039">
    <property type="entry name" value="Transl_elong_EFTs/EF1B_dimer"/>
</dbReference>